<dbReference type="PATRIC" id="fig|1227499.3.peg.1197"/>
<feature type="transmembrane region" description="Helical" evidence="1">
    <location>
        <begin position="55"/>
        <end position="85"/>
    </location>
</feature>
<reference evidence="2 3" key="1">
    <citation type="journal article" date="2014" name="PLoS Genet.">
        <title>Phylogenetically driven sequencing of extremely halophilic archaea reveals strategies for static and dynamic osmo-response.</title>
        <authorList>
            <person name="Becker E.A."/>
            <person name="Seitzer P.M."/>
            <person name="Tritt A."/>
            <person name="Larsen D."/>
            <person name="Krusor M."/>
            <person name="Yao A.I."/>
            <person name="Wu D."/>
            <person name="Madern D."/>
            <person name="Eisen J.A."/>
            <person name="Darling A.E."/>
            <person name="Facciotti M.T."/>
        </authorList>
    </citation>
    <scope>NUCLEOTIDE SEQUENCE [LARGE SCALE GENOMIC DNA]</scope>
    <source>
        <strain evidence="2 3">JCM 12255</strain>
    </source>
</reference>
<organism evidence="2 3">
    <name type="scientific">Natronolimnohabitans innermongolicus JCM 12255</name>
    <dbReference type="NCBI Taxonomy" id="1227499"/>
    <lineage>
        <taxon>Archaea</taxon>
        <taxon>Methanobacteriati</taxon>
        <taxon>Methanobacteriota</taxon>
        <taxon>Stenosarchaea group</taxon>
        <taxon>Halobacteria</taxon>
        <taxon>Halobacteriales</taxon>
        <taxon>Natrialbaceae</taxon>
        <taxon>Natronolimnohabitans</taxon>
    </lineage>
</organism>
<evidence type="ECO:0000313" key="2">
    <source>
        <dbReference type="EMBL" id="ELY58949.1"/>
    </source>
</evidence>
<keyword evidence="1" id="KW-0812">Transmembrane</keyword>
<sequence>MMATTHALAGLALAAALVFIAPQFAAVVAVAAIAGGLVPDFDLLASHRRTLHFPVYYGAFAVPAGLVAAIVPTDLTVGVAVFLGAAGLHSISDRFGGGLEPKPWRETSERAVFSHYHGRWLAPRRWIRYDGAPEDLALAVVLAIPALLVFDGVVQTAVLAMLAVSLGYAIVRKPIVSLGEWLIDRLPASVLSVVPSALLPIEDESERARDRRKNGDGD</sequence>
<proteinExistence type="predicted"/>
<dbReference type="OrthoDB" id="204671at2157"/>
<feature type="transmembrane region" description="Helical" evidence="1">
    <location>
        <begin position="137"/>
        <end position="170"/>
    </location>
</feature>
<dbReference type="AlphaFoldDB" id="L9XB35"/>
<keyword evidence="1" id="KW-1133">Transmembrane helix</keyword>
<dbReference type="RefSeq" id="WP_007258477.1">
    <property type="nucleotide sequence ID" value="NZ_AOHZ01000031.1"/>
</dbReference>
<dbReference type="eggNOG" id="arCOG04664">
    <property type="taxonomic scope" value="Archaea"/>
</dbReference>
<keyword evidence="3" id="KW-1185">Reference proteome</keyword>
<gene>
    <name evidence="2" type="ORF">C493_05870</name>
</gene>
<name>L9XB35_9EURY</name>
<dbReference type="Proteomes" id="UP000011602">
    <property type="component" value="Unassembled WGS sequence"/>
</dbReference>
<comment type="caution">
    <text evidence="2">The sequence shown here is derived from an EMBL/GenBank/DDBJ whole genome shotgun (WGS) entry which is preliminary data.</text>
</comment>
<evidence type="ECO:0000313" key="3">
    <source>
        <dbReference type="Proteomes" id="UP000011602"/>
    </source>
</evidence>
<evidence type="ECO:0008006" key="4">
    <source>
        <dbReference type="Google" id="ProtNLM"/>
    </source>
</evidence>
<dbReference type="EMBL" id="AOHZ01000031">
    <property type="protein sequence ID" value="ELY58949.1"/>
    <property type="molecule type" value="Genomic_DNA"/>
</dbReference>
<protein>
    <recommendedName>
        <fullName evidence="4">Membrane-bound metal-dependent hydrolase</fullName>
    </recommendedName>
</protein>
<keyword evidence="1" id="KW-0472">Membrane</keyword>
<accession>L9XB35</accession>
<evidence type="ECO:0000256" key="1">
    <source>
        <dbReference type="SAM" id="Phobius"/>
    </source>
</evidence>